<feature type="non-terminal residue" evidence="2">
    <location>
        <position position="1"/>
    </location>
</feature>
<evidence type="ECO:0000313" key="3">
    <source>
        <dbReference type="Proteomes" id="UP001066276"/>
    </source>
</evidence>
<keyword evidence="3" id="KW-1185">Reference proteome</keyword>
<gene>
    <name evidence="2" type="ORF">NDU88_000469</name>
</gene>
<reference evidence="2" key="1">
    <citation type="journal article" date="2022" name="bioRxiv">
        <title>Sequencing and chromosome-scale assembly of the giantPleurodeles waltlgenome.</title>
        <authorList>
            <person name="Brown T."/>
            <person name="Elewa A."/>
            <person name="Iarovenko S."/>
            <person name="Subramanian E."/>
            <person name="Araus A.J."/>
            <person name="Petzold A."/>
            <person name="Susuki M."/>
            <person name="Suzuki K.-i.T."/>
            <person name="Hayashi T."/>
            <person name="Toyoda A."/>
            <person name="Oliveira C."/>
            <person name="Osipova E."/>
            <person name="Leigh N.D."/>
            <person name="Simon A."/>
            <person name="Yun M.H."/>
        </authorList>
    </citation>
    <scope>NUCLEOTIDE SEQUENCE</scope>
    <source>
        <strain evidence="2">20211129_DDA</strain>
        <tissue evidence="2">Liver</tissue>
    </source>
</reference>
<dbReference type="PANTHER" id="PTHR14388">
    <property type="entry name" value="T CELL-SPECIFIC ADAPTER PROTEIN TSAD"/>
    <property type="match status" value="1"/>
</dbReference>
<name>A0AAV7VW63_PLEWA</name>
<dbReference type="AlphaFoldDB" id="A0AAV7VW63"/>
<evidence type="ECO:0000313" key="2">
    <source>
        <dbReference type="EMBL" id="KAJ1205034.1"/>
    </source>
</evidence>
<comment type="caution">
    <text evidence="2">The sequence shown here is derived from an EMBL/GenBank/DDBJ whole genome shotgun (WGS) entry which is preliminary data.</text>
</comment>
<dbReference type="PANTHER" id="PTHR14388:SF5">
    <property type="entry name" value="SH2 DOMAIN-CONTAINING PROTEIN 4A"/>
    <property type="match status" value="1"/>
</dbReference>
<organism evidence="2 3">
    <name type="scientific">Pleurodeles waltl</name>
    <name type="common">Iberian ribbed newt</name>
    <dbReference type="NCBI Taxonomy" id="8319"/>
    <lineage>
        <taxon>Eukaryota</taxon>
        <taxon>Metazoa</taxon>
        <taxon>Chordata</taxon>
        <taxon>Craniata</taxon>
        <taxon>Vertebrata</taxon>
        <taxon>Euteleostomi</taxon>
        <taxon>Amphibia</taxon>
        <taxon>Batrachia</taxon>
        <taxon>Caudata</taxon>
        <taxon>Salamandroidea</taxon>
        <taxon>Salamandridae</taxon>
        <taxon>Pleurodelinae</taxon>
        <taxon>Pleurodeles</taxon>
    </lineage>
</organism>
<dbReference type="EMBL" id="JANPWB010000002">
    <property type="protein sequence ID" value="KAJ1205034.1"/>
    <property type="molecule type" value="Genomic_DNA"/>
</dbReference>
<accession>A0AAV7VW63</accession>
<proteinExistence type="predicted"/>
<evidence type="ECO:0000256" key="1">
    <source>
        <dbReference type="ARBA" id="ARBA00022999"/>
    </source>
</evidence>
<protein>
    <submittedName>
        <fullName evidence="2">Uncharacterized protein</fullName>
    </submittedName>
</protein>
<dbReference type="Proteomes" id="UP001066276">
    <property type="component" value="Chromosome 1_2"/>
</dbReference>
<dbReference type="GO" id="GO:0005737">
    <property type="term" value="C:cytoplasm"/>
    <property type="evidence" value="ECO:0007669"/>
    <property type="project" value="TreeGrafter"/>
</dbReference>
<feature type="non-terminal residue" evidence="2">
    <location>
        <position position="73"/>
    </location>
</feature>
<sequence>ERESVYEENNSTQRESRLRKCKSNKSSVKWLIGADNEVWVWVMGEHPSDKPYDILCEEIIKGREEEQAQASVD</sequence>
<keyword evidence="1" id="KW-0727">SH2 domain</keyword>